<keyword evidence="4" id="KW-0804">Transcription</keyword>
<dbReference type="Proteomes" id="UP000269044">
    <property type="component" value="Unassembled WGS sequence"/>
</dbReference>
<keyword evidence="2" id="KW-0805">Transcription regulation</keyword>
<reference evidence="8 9" key="1">
    <citation type="submission" date="2018-08" db="EMBL/GenBank/DDBJ databases">
        <title>Recombination of ecologically and evolutionarily significant loci maintains genetic cohesion in the Pseudomonas syringae species complex.</title>
        <authorList>
            <person name="Dillon M."/>
            <person name="Thakur S."/>
            <person name="Almeida R.N.D."/>
            <person name="Weir B.S."/>
            <person name="Guttman D.S."/>
        </authorList>
    </citation>
    <scope>NUCLEOTIDE SEQUENCE [LARGE SCALE GENOMIC DNA]</scope>
    <source>
        <strain evidence="7 9">ICMP 13052</strain>
        <strain evidence="6 8">ICMP 4330</strain>
    </source>
</reference>
<evidence type="ECO:0000256" key="5">
    <source>
        <dbReference type="SAM" id="MobiDB-lite"/>
    </source>
</evidence>
<evidence type="ECO:0000256" key="3">
    <source>
        <dbReference type="ARBA" id="ARBA00023125"/>
    </source>
</evidence>
<organism evidence="7 9">
    <name type="scientific">Pseudomonas syringae pv. delphinii</name>
    <dbReference type="NCBI Taxonomy" id="192088"/>
    <lineage>
        <taxon>Bacteria</taxon>
        <taxon>Pseudomonadati</taxon>
        <taxon>Pseudomonadota</taxon>
        <taxon>Gammaproteobacteria</taxon>
        <taxon>Pseudomonadales</taxon>
        <taxon>Pseudomonadaceae</taxon>
        <taxon>Pseudomonas</taxon>
    </lineage>
</organism>
<comment type="caution">
    <text evidence="7">The sequence shown here is derived from an EMBL/GenBank/DDBJ whole genome shotgun (WGS) entry which is preliminary data.</text>
</comment>
<accession>A0A0P9Q4U6</accession>
<evidence type="ECO:0000256" key="4">
    <source>
        <dbReference type="ARBA" id="ARBA00023163"/>
    </source>
</evidence>
<evidence type="ECO:0000313" key="8">
    <source>
        <dbReference type="Proteomes" id="UP000267908"/>
    </source>
</evidence>
<evidence type="ECO:0000256" key="1">
    <source>
        <dbReference type="ARBA" id="ARBA00010234"/>
    </source>
</evidence>
<sequence>MRQSMDNRRQRQKHHSHQTADATLRHERPRPEESRLKKRTYVDKPLGDTEYLLENWGSWRMSGMGVPRYVSPLAALKNQCYPEPSATTYMITDDTAMLVDATIARLITRNQQMGDFIWWYFGSKWTMVRIAEHHKMSERSAREIIRQGVAWIDGALGDFSAAA</sequence>
<proteinExistence type="inferred from homology"/>
<dbReference type="Proteomes" id="UP000267908">
    <property type="component" value="Unassembled WGS sequence"/>
</dbReference>
<dbReference type="EMBL" id="RBRA01000054">
    <property type="protein sequence ID" value="RMQ27786.1"/>
    <property type="molecule type" value="Genomic_DNA"/>
</dbReference>
<keyword evidence="3" id="KW-0238">DNA-binding</keyword>
<dbReference type="GO" id="GO:0060567">
    <property type="term" value="P:negative regulation of termination of DNA-templated transcription"/>
    <property type="evidence" value="ECO:0007669"/>
    <property type="project" value="InterPro"/>
</dbReference>
<feature type="compositionally biased region" description="Basic and acidic residues" evidence="5">
    <location>
        <begin position="23"/>
        <end position="40"/>
    </location>
</feature>
<dbReference type="Pfam" id="PF06530">
    <property type="entry name" value="Phage_antitermQ"/>
    <property type="match status" value="1"/>
</dbReference>
<evidence type="ECO:0000313" key="6">
    <source>
        <dbReference type="EMBL" id="RMP18262.1"/>
    </source>
</evidence>
<dbReference type="AlphaFoldDB" id="A0A0P9Q4U6"/>
<dbReference type="GO" id="GO:0003677">
    <property type="term" value="F:DNA binding"/>
    <property type="evidence" value="ECO:0007669"/>
    <property type="project" value="UniProtKB-KW"/>
</dbReference>
<evidence type="ECO:0000313" key="7">
    <source>
        <dbReference type="EMBL" id="RMQ27786.1"/>
    </source>
</evidence>
<feature type="region of interest" description="Disordered" evidence="5">
    <location>
        <begin position="1"/>
        <end position="40"/>
    </location>
</feature>
<name>A0A0P9Q4U6_9PSED</name>
<comment type="similarity">
    <text evidence="1">Belongs to the phage antitermination Q type 1 family.</text>
</comment>
<dbReference type="InterPro" id="IPR010534">
    <property type="entry name" value="Phage_933W_GpQ"/>
</dbReference>
<gene>
    <name evidence="7" type="ORF">ALQ08_101081</name>
    <name evidence="6" type="ORF">ALQ28_100988</name>
</gene>
<evidence type="ECO:0000256" key="2">
    <source>
        <dbReference type="ARBA" id="ARBA00023015"/>
    </source>
</evidence>
<dbReference type="EMBL" id="RBQG01000030">
    <property type="protein sequence ID" value="RMP18262.1"/>
    <property type="molecule type" value="Genomic_DNA"/>
</dbReference>
<protein>
    <submittedName>
        <fullName evidence="7">Prophage PssSM-03, putative antitermination protein Q</fullName>
    </submittedName>
</protein>
<evidence type="ECO:0000313" key="9">
    <source>
        <dbReference type="Proteomes" id="UP000269044"/>
    </source>
</evidence>